<name>A0A0E9V6V6_ANGAN</name>
<proteinExistence type="predicted"/>
<reference evidence="2" key="2">
    <citation type="journal article" date="2015" name="Fish Shellfish Immunol.">
        <title>Early steps in the European eel (Anguilla anguilla)-Vibrio vulnificus interaction in the gills: Role of the RtxA13 toxin.</title>
        <authorList>
            <person name="Callol A."/>
            <person name="Pajuelo D."/>
            <person name="Ebbesson L."/>
            <person name="Teles M."/>
            <person name="MacKenzie S."/>
            <person name="Amaro C."/>
        </authorList>
    </citation>
    <scope>NUCLEOTIDE SEQUENCE</scope>
</reference>
<sequence length="45" mass="5167">MQKTIGGRQALFKEINRTLNHPRSDLLLPTEDRTCSKQEESHSLS</sequence>
<feature type="region of interest" description="Disordered" evidence="1">
    <location>
        <begin position="23"/>
        <end position="45"/>
    </location>
</feature>
<organism evidence="2">
    <name type="scientific">Anguilla anguilla</name>
    <name type="common">European freshwater eel</name>
    <name type="synonym">Muraena anguilla</name>
    <dbReference type="NCBI Taxonomy" id="7936"/>
    <lineage>
        <taxon>Eukaryota</taxon>
        <taxon>Metazoa</taxon>
        <taxon>Chordata</taxon>
        <taxon>Craniata</taxon>
        <taxon>Vertebrata</taxon>
        <taxon>Euteleostomi</taxon>
        <taxon>Actinopterygii</taxon>
        <taxon>Neopterygii</taxon>
        <taxon>Teleostei</taxon>
        <taxon>Anguilliformes</taxon>
        <taxon>Anguillidae</taxon>
        <taxon>Anguilla</taxon>
    </lineage>
</organism>
<dbReference type="EMBL" id="GBXM01035604">
    <property type="protein sequence ID" value="JAH72973.1"/>
    <property type="molecule type" value="Transcribed_RNA"/>
</dbReference>
<evidence type="ECO:0000256" key="1">
    <source>
        <dbReference type="SAM" id="MobiDB-lite"/>
    </source>
</evidence>
<evidence type="ECO:0000313" key="2">
    <source>
        <dbReference type="EMBL" id="JAH72973.1"/>
    </source>
</evidence>
<feature type="compositionally biased region" description="Basic and acidic residues" evidence="1">
    <location>
        <begin position="30"/>
        <end position="45"/>
    </location>
</feature>
<protein>
    <submittedName>
        <fullName evidence="2">Uncharacterized protein</fullName>
    </submittedName>
</protein>
<accession>A0A0E9V6V6</accession>
<dbReference type="AlphaFoldDB" id="A0A0E9V6V6"/>
<reference evidence="2" key="1">
    <citation type="submission" date="2014-11" db="EMBL/GenBank/DDBJ databases">
        <authorList>
            <person name="Amaro Gonzalez C."/>
        </authorList>
    </citation>
    <scope>NUCLEOTIDE SEQUENCE</scope>
</reference>